<keyword evidence="6 7" id="KW-0472">Membrane</keyword>
<protein>
    <submittedName>
        <fullName evidence="9">Surface polysaccharide O-acyltransferase, integral membrane enzyme</fullName>
    </submittedName>
</protein>
<keyword evidence="4 7" id="KW-0812">Transmembrane</keyword>
<feature type="transmembrane region" description="Helical" evidence="7">
    <location>
        <begin position="12"/>
        <end position="30"/>
    </location>
</feature>
<dbReference type="GO" id="GO:0016413">
    <property type="term" value="F:O-acetyltransferase activity"/>
    <property type="evidence" value="ECO:0007669"/>
    <property type="project" value="TreeGrafter"/>
</dbReference>
<keyword evidence="5 7" id="KW-1133">Transmembrane helix</keyword>
<dbReference type="PANTHER" id="PTHR40074">
    <property type="entry name" value="O-ACETYLTRANSFERASE WECH"/>
    <property type="match status" value="1"/>
</dbReference>
<keyword evidence="10" id="KW-1185">Reference proteome</keyword>
<feature type="transmembrane region" description="Helical" evidence="7">
    <location>
        <begin position="244"/>
        <end position="264"/>
    </location>
</feature>
<gene>
    <name evidence="9" type="ORF">SAMN04487928_13513</name>
</gene>
<evidence type="ECO:0000256" key="4">
    <source>
        <dbReference type="ARBA" id="ARBA00022692"/>
    </source>
</evidence>
<evidence type="ECO:0000256" key="7">
    <source>
        <dbReference type="SAM" id="Phobius"/>
    </source>
</evidence>
<feature type="transmembrane region" description="Helical" evidence="7">
    <location>
        <begin position="160"/>
        <end position="176"/>
    </location>
</feature>
<comment type="subcellular location">
    <subcellularLocation>
        <location evidence="1">Cell membrane</location>
        <topology evidence="1">Multi-pass membrane protein</topology>
    </subcellularLocation>
</comment>
<reference evidence="10" key="1">
    <citation type="submission" date="2016-10" db="EMBL/GenBank/DDBJ databases">
        <authorList>
            <person name="Varghese N."/>
            <person name="Submissions S."/>
        </authorList>
    </citation>
    <scope>NUCLEOTIDE SEQUENCE [LARGE SCALE GENOMIC DNA]</scope>
    <source>
        <strain evidence="10">P18</strain>
    </source>
</reference>
<proteinExistence type="inferred from homology"/>
<feature type="transmembrane region" description="Helical" evidence="7">
    <location>
        <begin position="128"/>
        <end position="148"/>
    </location>
</feature>
<dbReference type="OrthoDB" id="9810469at2"/>
<name>A0A1I5XNF8_9FIRM</name>
<evidence type="ECO:0000256" key="6">
    <source>
        <dbReference type="ARBA" id="ARBA00023136"/>
    </source>
</evidence>
<feature type="transmembrane region" description="Helical" evidence="7">
    <location>
        <begin position="91"/>
        <end position="108"/>
    </location>
</feature>
<accession>A0A1I5XNF8</accession>
<evidence type="ECO:0000256" key="1">
    <source>
        <dbReference type="ARBA" id="ARBA00004651"/>
    </source>
</evidence>
<dbReference type="GO" id="GO:0005886">
    <property type="term" value="C:plasma membrane"/>
    <property type="evidence" value="ECO:0007669"/>
    <property type="project" value="UniProtKB-SubCell"/>
</dbReference>
<dbReference type="GO" id="GO:0009246">
    <property type="term" value="P:enterobacterial common antigen biosynthetic process"/>
    <property type="evidence" value="ECO:0007669"/>
    <property type="project" value="TreeGrafter"/>
</dbReference>
<dbReference type="RefSeq" id="WP_074891329.1">
    <property type="nucleotide sequence ID" value="NZ_FOXO01000035.1"/>
</dbReference>
<comment type="similarity">
    <text evidence="2">Belongs to the acyltransferase 3 family.</text>
</comment>
<dbReference type="PANTHER" id="PTHR40074:SF2">
    <property type="entry name" value="O-ACETYLTRANSFERASE WECH"/>
    <property type="match status" value="1"/>
</dbReference>
<dbReference type="InterPro" id="IPR002656">
    <property type="entry name" value="Acyl_transf_3_dom"/>
</dbReference>
<keyword evidence="9" id="KW-0808">Transferase</keyword>
<feature type="domain" description="Acyltransferase 3" evidence="8">
    <location>
        <begin position="11"/>
        <end position="327"/>
    </location>
</feature>
<feature type="transmembrane region" description="Helical" evidence="7">
    <location>
        <begin position="50"/>
        <end position="70"/>
    </location>
</feature>
<feature type="transmembrane region" description="Helical" evidence="7">
    <location>
        <begin position="182"/>
        <end position="199"/>
    </location>
</feature>
<evidence type="ECO:0000259" key="8">
    <source>
        <dbReference type="Pfam" id="PF01757"/>
    </source>
</evidence>
<evidence type="ECO:0000313" key="10">
    <source>
        <dbReference type="Proteomes" id="UP000182624"/>
    </source>
</evidence>
<dbReference type="AlphaFoldDB" id="A0A1I5XNF8"/>
<dbReference type="Pfam" id="PF01757">
    <property type="entry name" value="Acyl_transf_3"/>
    <property type="match status" value="1"/>
</dbReference>
<dbReference type="Proteomes" id="UP000182624">
    <property type="component" value="Unassembled WGS sequence"/>
</dbReference>
<keyword evidence="9" id="KW-0012">Acyltransferase</keyword>
<feature type="transmembrane region" description="Helical" evidence="7">
    <location>
        <begin position="276"/>
        <end position="298"/>
    </location>
</feature>
<evidence type="ECO:0000313" key="9">
    <source>
        <dbReference type="EMBL" id="SFQ33491.1"/>
    </source>
</evidence>
<dbReference type="EMBL" id="FOXO01000035">
    <property type="protein sequence ID" value="SFQ33491.1"/>
    <property type="molecule type" value="Genomic_DNA"/>
</dbReference>
<organism evidence="9 10">
    <name type="scientific">Butyrivibrio proteoclasticus</name>
    <dbReference type="NCBI Taxonomy" id="43305"/>
    <lineage>
        <taxon>Bacteria</taxon>
        <taxon>Bacillati</taxon>
        <taxon>Bacillota</taxon>
        <taxon>Clostridia</taxon>
        <taxon>Lachnospirales</taxon>
        <taxon>Lachnospiraceae</taxon>
        <taxon>Butyrivibrio</taxon>
    </lineage>
</organism>
<feature type="transmembrane region" description="Helical" evidence="7">
    <location>
        <begin position="211"/>
        <end position="232"/>
    </location>
</feature>
<feature type="transmembrane region" description="Helical" evidence="7">
    <location>
        <begin position="310"/>
        <end position="334"/>
    </location>
</feature>
<keyword evidence="3" id="KW-1003">Cell membrane</keyword>
<evidence type="ECO:0000256" key="2">
    <source>
        <dbReference type="ARBA" id="ARBA00007400"/>
    </source>
</evidence>
<evidence type="ECO:0000256" key="3">
    <source>
        <dbReference type="ARBA" id="ARBA00022475"/>
    </source>
</evidence>
<evidence type="ECO:0000256" key="5">
    <source>
        <dbReference type="ARBA" id="ARBA00022989"/>
    </source>
</evidence>
<sequence>MNRRSTGRQANYDLLRIISIVAVILIHANYGYLDECMKTQSSMLEWTLLSLINIITRFSVPCFVMISGAFNLRNQRNIEFTYFYQKIFKKILFPTMVCILLFIPFSIADKIVSKESIWLILIQLFEGRFFNLWYIYMLTGLYLITPILIRVKQSITVKQYKILAISMIVWAVVSQATSKYKMAYSIGVVFAFLGYYLIGDVIKTDIDERKMAFNISSSVILCLICVLISYIYRYFGNNYYISDAYVAFFSPTITIYSILIFELCSNIKISMSFEKLSNFIFEIYLLHSIILKIIKILVNSLNLSVILSEIILVIFTFFISLICAVILKIFYTVLYKRLFKEQ</sequence>